<feature type="region of interest" description="Disordered" evidence="1">
    <location>
        <begin position="20"/>
        <end position="71"/>
    </location>
</feature>
<proteinExistence type="predicted"/>
<evidence type="ECO:0000256" key="2">
    <source>
        <dbReference type="SAM" id="SignalP"/>
    </source>
</evidence>
<keyword evidence="5" id="KW-1185">Reference proteome</keyword>
<name>B8IN96_METNO</name>
<evidence type="ECO:0000313" key="5">
    <source>
        <dbReference type="Proteomes" id="UP000008207"/>
    </source>
</evidence>
<keyword evidence="2" id="KW-0732">Signal</keyword>
<dbReference type="EMBL" id="CP001349">
    <property type="protein sequence ID" value="ACL62212.1"/>
    <property type="molecule type" value="Genomic_DNA"/>
</dbReference>
<dbReference type="InterPro" id="IPR022016">
    <property type="entry name" value="DUF3597"/>
</dbReference>
<gene>
    <name evidence="4" type="ordered locus">Mnod_7475</name>
</gene>
<dbReference type="Proteomes" id="UP000008207">
    <property type="component" value="Chromosome"/>
</dbReference>
<dbReference type="AlphaFoldDB" id="B8IN96"/>
<feature type="compositionally biased region" description="Low complexity" evidence="1">
    <location>
        <begin position="44"/>
        <end position="60"/>
    </location>
</feature>
<feature type="chain" id="PRO_5002874531" description="DUF3597 domain-containing protein" evidence="2">
    <location>
        <begin position="21"/>
        <end position="157"/>
    </location>
</feature>
<evidence type="ECO:0000313" key="4">
    <source>
        <dbReference type="EMBL" id="ACL62212.1"/>
    </source>
</evidence>
<reference evidence="4 5" key="1">
    <citation type="submission" date="2009-01" db="EMBL/GenBank/DDBJ databases">
        <title>Complete sequence of chromosome of Methylobacterium nodulans ORS 2060.</title>
        <authorList>
            <consortium name="US DOE Joint Genome Institute"/>
            <person name="Lucas S."/>
            <person name="Copeland A."/>
            <person name="Lapidus A."/>
            <person name="Glavina del Rio T."/>
            <person name="Dalin E."/>
            <person name="Tice H."/>
            <person name="Bruce D."/>
            <person name="Goodwin L."/>
            <person name="Pitluck S."/>
            <person name="Sims D."/>
            <person name="Brettin T."/>
            <person name="Detter J.C."/>
            <person name="Han C."/>
            <person name="Larimer F."/>
            <person name="Land M."/>
            <person name="Hauser L."/>
            <person name="Kyrpides N."/>
            <person name="Ivanova N."/>
            <person name="Marx C.J."/>
            <person name="Richardson P."/>
        </authorList>
    </citation>
    <scope>NUCLEOTIDE SEQUENCE [LARGE SCALE GENOMIC DNA]</scope>
    <source>
        <strain evidence="5">LMG 21967 / CNCM I-2342 / ORS 2060</strain>
    </source>
</reference>
<protein>
    <recommendedName>
        <fullName evidence="3">DUF3597 domain-containing protein</fullName>
    </recommendedName>
</protein>
<dbReference type="Pfam" id="PF12200">
    <property type="entry name" value="DUF3597"/>
    <property type="match status" value="1"/>
</dbReference>
<sequence length="157" mass="15854">MSIFGSIMSKIFGGPATAQAAAPHASETPNVTAGGSTGAGGPSGSASRAAAPSMSGAPSPVANNPTAGTPATVDVGAVLQDLAAKSGQQLDYKRSIVDLMKLLGLDSSLAARKELARELHYGGDTDDTATMNVWLHKQVMQKLAENGGKVPDDLKHA</sequence>
<dbReference type="RefSeq" id="WP_015933770.1">
    <property type="nucleotide sequence ID" value="NC_011894.1"/>
</dbReference>
<dbReference type="HOGENOM" id="CLU_114097_1_0_5"/>
<dbReference type="KEGG" id="mno:Mnod_7475"/>
<feature type="domain" description="DUF3597" evidence="3">
    <location>
        <begin position="3"/>
        <end position="151"/>
    </location>
</feature>
<evidence type="ECO:0000259" key="3">
    <source>
        <dbReference type="Pfam" id="PF12200"/>
    </source>
</evidence>
<dbReference type="eggNOG" id="ENOG5032RKY">
    <property type="taxonomic scope" value="Bacteria"/>
</dbReference>
<dbReference type="OrthoDB" id="9812045at2"/>
<accession>B8IN96</accession>
<organism evidence="4 5">
    <name type="scientific">Methylobacterium nodulans (strain LMG 21967 / CNCM I-2342 / ORS 2060)</name>
    <dbReference type="NCBI Taxonomy" id="460265"/>
    <lineage>
        <taxon>Bacteria</taxon>
        <taxon>Pseudomonadati</taxon>
        <taxon>Pseudomonadota</taxon>
        <taxon>Alphaproteobacteria</taxon>
        <taxon>Hyphomicrobiales</taxon>
        <taxon>Methylobacteriaceae</taxon>
        <taxon>Methylobacterium</taxon>
    </lineage>
</organism>
<dbReference type="SUPFAM" id="SSF158634">
    <property type="entry name" value="RPA2825-like"/>
    <property type="match status" value="1"/>
</dbReference>
<feature type="signal peptide" evidence="2">
    <location>
        <begin position="1"/>
        <end position="20"/>
    </location>
</feature>
<dbReference type="STRING" id="460265.Mnod_7475"/>
<evidence type="ECO:0000256" key="1">
    <source>
        <dbReference type="SAM" id="MobiDB-lite"/>
    </source>
</evidence>